<feature type="region of interest" description="Disordered" evidence="9">
    <location>
        <begin position="230"/>
        <end position="319"/>
    </location>
</feature>
<dbReference type="GO" id="GO:0000978">
    <property type="term" value="F:RNA polymerase II cis-regulatory region sequence-specific DNA binding"/>
    <property type="evidence" value="ECO:0007669"/>
    <property type="project" value="TreeGrafter"/>
</dbReference>
<name>G7E518_MIXOS</name>
<evidence type="ECO:0000256" key="8">
    <source>
        <dbReference type="PROSITE-ProRule" id="PRU00094"/>
    </source>
</evidence>
<keyword evidence="5" id="KW-0805">Transcription regulation</keyword>
<feature type="region of interest" description="Disordered" evidence="9">
    <location>
        <begin position="334"/>
        <end position="353"/>
    </location>
</feature>
<keyword evidence="7" id="KW-0539">Nucleus</keyword>
<evidence type="ECO:0000259" key="10">
    <source>
        <dbReference type="PROSITE" id="PS50114"/>
    </source>
</evidence>
<comment type="subcellular location">
    <subcellularLocation>
        <location evidence="1">Nucleus</location>
    </subcellularLocation>
</comment>
<feature type="domain" description="GATA-type" evidence="10">
    <location>
        <begin position="940"/>
        <end position="993"/>
    </location>
</feature>
<organism evidence="11 12">
    <name type="scientific">Mixia osmundae (strain CBS 9802 / IAM 14324 / JCM 22182 / KY 12970)</name>
    <dbReference type="NCBI Taxonomy" id="764103"/>
    <lineage>
        <taxon>Eukaryota</taxon>
        <taxon>Fungi</taxon>
        <taxon>Dikarya</taxon>
        <taxon>Basidiomycota</taxon>
        <taxon>Pucciniomycotina</taxon>
        <taxon>Mixiomycetes</taxon>
        <taxon>Mixiales</taxon>
        <taxon>Mixiaceae</taxon>
        <taxon>Mixia</taxon>
    </lineage>
</organism>
<feature type="compositionally biased region" description="Low complexity" evidence="9">
    <location>
        <begin position="110"/>
        <end position="126"/>
    </location>
</feature>
<dbReference type="STRING" id="764103.G7E518"/>
<dbReference type="Pfam" id="PF00320">
    <property type="entry name" value="GATA"/>
    <property type="match status" value="1"/>
</dbReference>
<feature type="compositionally biased region" description="Polar residues" evidence="9">
    <location>
        <begin position="606"/>
        <end position="615"/>
    </location>
</feature>
<feature type="region of interest" description="Disordered" evidence="9">
    <location>
        <begin position="587"/>
        <end position="615"/>
    </location>
</feature>
<dbReference type="Proteomes" id="UP000009131">
    <property type="component" value="Unassembled WGS sequence"/>
</dbReference>
<evidence type="ECO:0000256" key="5">
    <source>
        <dbReference type="ARBA" id="ARBA00023015"/>
    </source>
</evidence>
<evidence type="ECO:0000256" key="4">
    <source>
        <dbReference type="ARBA" id="ARBA00022833"/>
    </source>
</evidence>
<feature type="compositionally biased region" description="Polar residues" evidence="9">
    <location>
        <begin position="475"/>
        <end position="496"/>
    </location>
</feature>
<feature type="compositionally biased region" description="Polar residues" evidence="9">
    <location>
        <begin position="821"/>
        <end position="870"/>
    </location>
</feature>
<dbReference type="InterPro" id="IPR000679">
    <property type="entry name" value="Znf_GATA"/>
</dbReference>
<dbReference type="GO" id="GO:0000122">
    <property type="term" value="P:negative regulation of transcription by RNA polymerase II"/>
    <property type="evidence" value="ECO:0007669"/>
    <property type="project" value="TreeGrafter"/>
</dbReference>
<dbReference type="SUPFAM" id="SSF57716">
    <property type="entry name" value="Glucocorticoid receptor-like (DNA-binding domain)"/>
    <property type="match status" value="1"/>
</dbReference>
<dbReference type="CDD" id="cd00202">
    <property type="entry name" value="ZnF_GATA"/>
    <property type="match status" value="1"/>
</dbReference>
<reference evidence="11 12" key="2">
    <citation type="journal article" date="2012" name="Open Biol.">
        <title>Characteristics of nucleosomes and linker DNA regions on the genome of the basidiomycete Mixia osmundae revealed by mono- and dinucleosome mapping.</title>
        <authorList>
            <person name="Nishida H."/>
            <person name="Kondo S."/>
            <person name="Matsumoto T."/>
            <person name="Suzuki Y."/>
            <person name="Yoshikawa H."/>
            <person name="Taylor T.D."/>
            <person name="Sugiyama J."/>
        </authorList>
    </citation>
    <scope>NUCLEOTIDE SEQUENCE [LARGE SCALE GENOMIC DNA]</scope>
    <source>
        <strain evidence="12">CBS 9802 / IAM 14324 / JCM 22182 / KY 12970</strain>
    </source>
</reference>
<feature type="region of interest" description="Disordered" evidence="9">
    <location>
        <begin position="107"/>
        <end position="134"/>
    </location>
</feature>
<evidence type="ECO:0000313" key="12">
    <source>
        <dbReference type="Proteomes" id="UP000009131"/>
    </source>
</evidence>
<dbReference type="eggNOG" id="KOG1601">
    <property type="taxonomic scope" value="Eukaryota"/>
</dbReference>
<dbReference type="PROSITE" id="PS50114">
    <property type="entry name" value="GATA_ZN_FINGER_2"/>
    <property type="match status" value="1"/>
</dbReference>
<dbReference type="GO" id="GO:0000981">
    <property type="term" value="F:DNA-binding transcription factor activity, RNA polymerase II-specific"/>
    <property type="evidence" value="ECO:0007669"/>
    <property type="project" value="TreeGrafter"/>
</dbReference>
<dbReference type="HOGENOM" id="CLU_291523_0_0_1"/>
<dbReference type="Pfam" id="PF08550">
    <property type="entry name" value="GATA_AreA"/>
    <property type="match status" value="1"/>
</dbReference>
<dbReference type="Gene3D" id="3.30.50.10">
    <property type="entry name" value="Erythroid Transcription Factor GATA-1, subunit A"/>
    <property type="match status" value="1"/>
</dbReference>
<dbReference type="GO" id="GO:0005634">
    <property type="term" value="C:nucleus"/>
    <property type="evidence" value="ECO:0007669"/>
    <property type="project" value="UniProtKB-SubCell"/>
</dbReference>
<dbReference type="GO" id="GO:0008270">
    <property type="term" value="F:zinc ion binding"/>
    <property type="evidence" value="ECO:0007669"/>
    <property type="project" value="UniProtKB-KW"/>
</dbReference>
<feature type="compositionally biased region" description="Low complexity" evidence="9">
    <location>
        <begin position="289"/>
        <end position="303"/>
    </location>
</feature>
<dbReference type="PROSITE" id="PS00344">
    <property type="entry name" value="GATA_ZN_FINGER_1"/>
    <property type="match status" value="1"/>
</dbReference>
<proteinExistence type="predicted"/>
<dbReference type="PANTHER" id="PTHR10071:SF281">
    <property type="entry name" value="BOX A-BINDING FACTOR-RELATED"/>
    <property type="match status" value="1"/>
</dbReference>
<feature type="region of interest" description="Disordered" evidence="9">
    <location>
        <begin position="1014"/>
        <end position="1047"/>
    </location>
</feature>
<gene>
    <name evidence="11" type="primary">Mo04608</name>
    <name evidence="11" type="ORF">E5Q_04608</name>
</gene>
<comment type="caution">
    <text evidence="11">The sequence shown here is derived from an EMBL/GenBank/DDBJ whole genome shotgun (WGS) entry which is preliminary data.</text>
</comment>
<feature type="region of interest" description="Disordered" evidence="9">
    <location>
        <begin position="815"/>
        <end position="883"/>
    </location>
</feature>
<reference evidence="11 12" key="1">
    <citation type="journal article" date="2011" name="J. Gen. Appl. Microbiol.">
        <title>Draft genome sequencing of the enigmatic basidiomycete Mixia osmundae.</title>
        <authorList>
            <person name="Nishida H."/>
            <person name="Nagatsuka Y."/>
            <person name="Sugiyama J."/>
        </authorList>
    </citation>
    <scope>NUCLEOTIDE SEQUENCE [LARGE SCALE GENOMIC DNA]</scope>
    <source>
        <strain evidence="12">CBS 9802 / IAM 14324 / JCM 22182 / KY 12970</strain>
    </source>
</reference>
<keyword evidence="2" id="KW-0479">Metal-binding</keyword>
<dbReference type="InterPro" id="IPR013860">
    <property type="entry name" value="AreA_GATA"/>
</dbReference>
<evidence type="ECO:0000256" key="7">
    <source>
        <dbReference type="ARBA" id="ARBA00023242"/>
    </source>
</evidence>
<protein>
    <recommendedName>
        <fullName evidence="10">GATA-type domain-containing protein</fullName>
    </recommendedName>
</protein>
<keyword evidence="6" id="KW-0804">Transcription</keyword>
<dbReference type="EMBL" id="BABT02000146">
    <property type="protein sequence ID" value="GAA97928.1"/>
    <property type="molecule type" value="Genomic_DNA"/>
</dbReference>
<dbReference type="InParanoid" id="G7E518"/>
<dbReference type="InterPro" id="IPR039355">
    <property type="entry name" value="Transcription_factor_GATA"/>
</dbReference>
<feature type="compositionally biased region" description="Low complexity" evidence="9">
    <location>
        <begin position="1014"/>
        <end position="1025"/>
    </location>
</feature>
<dbReference type="GO" id="GO:0045944">
    <property type="term" value="P:positive regulation of transcription by RNA polymerase II"/>
    <property type="evidence" value="ECO:0007669"/>
    <property type="project" value="TreeGrafter"/>
</dbReference>
<dbReference type="PRINTS" id="PR00619">
    <property type="entry name" value="GATAZNFINGER"/>
</dbReference>
<evidence type="ECO:0000256" key="6">
    <source>
        <dbReference type="ARBA" id="ARBA00023163"/>
    </source>
</evidence>
<evidence type="ECO:0000256" key="9">
    <source>
        <dbReference type="SAM" id="MobiDB-lite"/>
    </source>
</evidence>
<keyword evidence="12" id="KW-1185">Reference proteome</keyword>
<dbReference type="SMART" id="SM00401">
    <property type="entry name" value="ZnF_GATA"/>
    <property type="match status" value="1"/>
</dbReference>
<evidence type="ECO:0000256" key="1">
    <source>
        <dbReference type="ARBA" id="ARBA00004123"/>
    </source>
</evidence>
<evidence type="ECO:0000313" key="11">
    <source>
        <dbReference type="EMBL" id="GAA97928.1"/>
    </source>
</evidence>
<dbReference type="AlphaFoldDB" id="G7E518"/>
<dbReference type="InterPro" id="IPR013088">
    <property type="entry name" value="Znf_NHR/GATA"/>
</dbReference>
<sequence>MSVPLASAYATPETCYLPAFASPLHETATATSTGALLSPRQPSGSAKGKAKDLIDYAQLERSLRLATLDDDAEVAPEFLEVGSTTARPSEWLQSVILAAQAASEKSIPVASRAATPASTATTSSSADYGASPAQKLPSYLRPSASVVSTTSSSSQDSQAASNVLSPLSLLGAPLFPDQPPAKPAITSGSDTNDQIASKMWRYFTRAKDDVPQGSRLENLSWRMMHMQLGKDKRASATPVNRRAASASKIVKSSQLVMSPLPVHSRSPSAGHSPRPLVDEEELRGRRGRSAGTGSSPRSRLPSPRAHDYAATEPSPLGEEAADNVGAMMDWRAPSLSRSRSRAGNANLNNRRDVSMQRLPEHSPVGTRGIDDIMEWRAKSRSRSRSTMRAYESPQLRAYDIQTSIRHAQDQYSPDFLTAAGQIPLPPVIDQPETDLHRILNAAMAMPDNITLPSVGDETPLSTLVRSDDDRLATQAPDTLSQPLSADFATPSSSDPTLSMPYSEHLSHSTPQLLSLPKPRRKYEASPSRKSGSIPGLADEASLKENFDAEYGFLPRLVRKTSFDETYTASLAHLAARQGHPDLLTQGREATAPVESPTSLRARHNRGQTVDSSRMTSVMPASHGWTHAPDVHRQQARLNTYSLPPTPVREMSGFISEVPFIQHHQPSAFGPSSNQWRYPGTPGTDIYGLPDATQMGPSSGLHAQLPASNLGSYQAPVYATSMFSSLSMPSMPLYGSFSAVQAGEQSGGPVSPNHFHPLLGMNAPNVEQHLDLPHDQQRSLMSPAVIEEDDLLAIAGSTHVDPSVIHRDHIAGIRMNDRSRPRSMTQPSMAQNSDTSYFSGSNNDTTSPWLQSPASSLADSITSGDSTSFAHRTTRLDSPKMTSTESDIGLAVRAQAARAAAQDSRNAPRKLGASLTKPKEVDVRGPRTAEAVKKAVTPAIDDKSTVCMNCKTSNTPLWRRDELGQPLCNSCGLFKKLHGVNRPLALATGVIKKRNRRSTKDLVVNGKKAIQSAQSLSSLKASRRQSTMPYPLSGVSPGSTAASHRRAV</sequence>
<dbReference type="FunFam" id="3.30.50.10:FF:000007">
    <property type="entry name" value="Nitrogen regulatory AreA, N-terminal"/>
    <property type="match status" value="1"/>
</dbReference>
<dbReference type="OrthoDB" id="515401at2759"/>
<dbReference type="PANTHER" id="PTHR10071">
    <property type="entry name" value="TRANSCRIPTION FACTOR GATA FAMILY MEMBER"/>
    <property type="match status" value="1"/>
</dbReference>
<feature type="region of interest" description="Disordered" evidence="9">
    <location>
        <begin position="475"/>
        <end position="535"/>
    </location>
</feature>
<accession>G7E518</accession>
<keyword evidence="4" id="KW-0862">Zinc</keyword>
<feature type="region of interest" description="Disordered" evidence="9">
    <location>
        <begin position="898"/>
        <end position="924"/>
    </location>
</feature>
<keyword evidence="3 8" id="KW-0863">Zinc-finger</keyword>
<evidence type="ECO:0000256" key="3">
    <source>
        <dbReference type="ARBA" id="ARBA00022771"/>
    </source>
</evidence>
<evidence type="ECO:0000256" key="2">
    <source>
        <dbReference type="ARBA" id="ARBA00022723"/>
    </source>
</evidence>